<accession>A0A6H0RX42</accession>
<keyword evidence="2" id="KW-1185">Reference proteome</keyword>
<dbReference type="EMBL" id="CP038797">
    <property type="protein sequence ID" value="QIV79514.1"/>
    <property type="molecule type" value="Genomic_DNA"/>
</dbReference>
<evidence type="ECO:0000313" key="1">
    <source>
        <dbReference type="EMBL" id="QIV79514.1"/>
    </source>
</evidence>
<gene>
    <name evidence="1" type="ORF">EXE63_00230</name>
</gene>
<dbReference type="RefSeq" id="WP_168140305.1">
    <property type="nucleotide sequence ID" value="NZ_CP038797.1"/>
</dbReference>
<evidence type="ECO:0000313" key="2">
    <source>
        <dbReference type="Proteomes" id="UP000501849"/>
    </source>
</evidence>
<name>A0A6H0RX42_9MYCO</name>
<geneLocation type="plasmid" evidence="1 2">
    <name>unnamed1</name>
</geneLocation>
<dbReference type="KEGG" id="mfre:EXE63_00230"/>
<sequence>MRRWNAAGTDFTWLDDSGRGRGGQGGPAGVDNIEDYLDWLRDHDMRGYSAFLAQVTLGAGLLPWQHWHRPMDVPVVYAPDEVLPWCCGEPAQLIRDGWICRENNQHRPLPAA</sequence>
<reference evidence="1 2" key="1">
    <citation type="submission" date="2019-04" db="EMBL/GenBank/DDBJ databases">
        <title>Draft, Whole-Genome Sequence of the Anthracene-degrading Mycobacterium frederiksbergense LB501T, Isolated from a Polycyclic Aromatic Hydrocarbon (PAH)-Contaminated Soil.</title>
        <authorList>
            <person name="Augelletti F."/>
        </authorList>
    </citation>
    <scope>NUCLEOTIDE SEQUENCE [LARGE SCALE GENOMIC DNA]</scope>
    <source>
        <strain evidence="1 2">LB 501T</strain>
        <plasmid evidence="1 2">unnamed1</plasmid>
    </source>
</reference>
<proteinExistence type="predicted"/>
<dbReference type="Proteomes" id="UP000501849">
    <property type="component" value="Plasmid unnamed1"/>
</dbReference>
<dbReference type="AlphaFoldDB" id="A0A6H0RX42"/>
<protein>
    <submittedName>
        <fullName evidence="1">Uncharacterized protein</fullName>
    </submittedName>
</protein>
<keyword evidence="1" id="KW-0614">Plasmid</keyword>
<organism evidence="1 2">
    <name type="scientific">Mycolicibacterium frederiksbergense</name>
    <dbReference type="NCBI Taxonomy" id="117567"/>
    <lineage>
        <taxon>Bacteria</taxon>
        <taxon>Bacillati</taxon>
        <taxon>Actinomycetota</taxon>
        <taxon>Actinomycetes</taxon>
        <taxon>Mycobacteriales</taxon>
        <taxon>Mycobacteriaceae</taxon>
        <taxon>Mycolicibacterium</taxon>
    </lineage>
</organism>